<feature type="transmembrane region" description="Helical" evidence="6">
    <location>
        <begin position="708"/>
        <end position="733"/>
    </location>
</feature>
<evidence type="ECO:0000256" key="6">
    <source>
        <dbReference type="SAM" id="Phobius"/>
    </source>
</evidence>
<feature type="transmembrane region" description="Helical" evidence="6">
    <location>
        <begin position="619"/>
        <end position="647"/>
    </location>
</feature>
<dbReference type="EMBL" id="BAABYW010000001">
    <property type="protein sequence ID" value="GAA6407461.1"/>
    <property type="molecule type" value="Genomic_DNA"/>
</dbReference>
<proteinExistence type="predicted"/>
<evidence type="ECO:0000256" key="5">
    <source>
        <dbReference type="ARBA" id="ARBA00023136"/>
    </source>
</evidence>
<feature type="transmembrane region" description="Helical" evidence="6">
    <location>
        <begin position="295"/>
        <end position="321"/>
    </location>
</feature>
<sequence length="750" mass="84234">MLVRKMLRDIGKNKVQFAAVFLMMFFGCFLYSGITGEWGGMKKHFDDYIQSQNLADAWGFDTVFSQEELSALRQDSGVDEAEGRMAVPMGLKGGDDIVLDCYFAETNNISKLYIREGIPFDSSRKGVWLDASFAEENHIRVGDELHLTYQKMEITGRVLGLADSPEYIYGVRDGDMMPDHSIYGFVWASPKILPDENLFSVNQIAVKTREKESRKQIREILAKPDLTVIQAKDHPTVSMVQDEIKQHKTIGSAFSSAFLLIAVMIVMTTMHRMLKNQRTQIGILKALGFGRTKLLFHYLSHSGIICFCGAFTGCVLGYRLMPEIIYPFMKTVYVLPHWSGYLPSVYLLLPVFCTLFCVAVSFVICRKYLKENASECLYGEENVKRTAHLPKICRHLPFSSRWNLRDVERNRLRSFMTLCGILGCTALLFCAFSLYDTFRNLSDWTFTKQQDYECKITDLPDEEGQKELLLRTDGEYLMEGMAVIQNGKKEKEVGLTVPESTRYIKLADSLDTFTRIDEGIALSKKTADSLGVKKGDSITWKPSGDGEWMESKIEAIIRTPLSQGIVIMRKAFEKNGGTYAPAAIIGVEPQKGFGGYEKECSISHQGELTKGIDSMMEGMIMMIALLVLGAVILGGVMLYNLGVLSYLERYREFATMKVLGFGDRKIQNVMIEQNVWLSAAGILLGLPAGYGLLVYMLSTIPDSMDVPIYIRGISWLFSAAGTLVLSWLISLAVSRKIPHINMGEALKAKE</sequence>
<dbReference type="InterPro" id="IPR038766">
    <property type="entry name" value="Membrane_comp_ABC_pdt"/>
</dbReference>
<evidence type="ECO:0000256" key="2">
    <source>
        <dbReference type="ARBA" id="ARBA00022475"/>
    </source>
</evidence>
<evidence type="ECO:0000256" key="4">
    <source>
        <dbReference type="ARBA" id="ARBA00022989"/>
    </source>
</evidence>
<evidence type="ECO:0000256" key="1">
    <source>
        <dbReference type="ARBA" id="ARBA00004651"/>
    </source>
</evidence>
<feature type="transmembrane region" description="Helical" evidence="6">
    <location>
        <begin position="15"/>
        <end position="34"/>
    </location>
</feature>
<evidence type="ECO:0000256" key="3">
    <source>
        <dbReference type="ARBA" id="ARBA00022692"/>
    </source>
</evidence>
<evidence type="ECO:0000313" key="9">
    <source>
        <dbReference type="Proteomes" id="UP001600943"/>
    </source>
</evidence>
<feature type="domain" description="ABC3 transporter permease C-terminal" evidence="7">
    <location>
        <begin position="253"/>
        <end position="372"/>
    </location>
</feature>
<dbReference type="PANTHER" id="PTHR30287:SF1">
    <property type="entry name" value="INNER MEMBRANE PROTEIN"/>
    <property type="match status" value="1"/>
</dbReference>
<dbReference type="Proteomes" id="UP001600943">
    <property type="component" value="Unassembled WGS sequence"/>
</dbReference>
<feature type="transmembrane region" description="Helical" evidence="6">
    <location>
        <begin position="415"/>
        <end position="435"/>
    </location>
</feature>
<comment type="subcellular location">
    <subcellularLocation>
        <location evidence="1">Cell membrane</location>
        <topology evidence="1">Multi-pass membrane protein</topology>
    </subcellularLocation>
</comment>
<reference evidence="8 9" key="1">
    <citation type="submission" date="2024-04" db="EMBL/GenBank/DDBJ databases">
        <title>Defined microbial consortia suppress multidrug-resistant proinflammatory Enterobacteriaceae via ecological control.</title>
        <authorList>
            <person name="Furuichi M."/>
            <person name="Kawaguchi T."/>
            <person name="Pust M."/>
            <person name="Yasuma K."/>
            <person name="Plichta D."/>
            <person name="Hasegawa N."/>
            <person name="Ohya T."/>
            <person name="Bhattarai S."/>
            <person name="Sasajima S."/>
            <person name="Aoto Y."/>
            <person name="Tuganbaev T."/>
            <person name="Yaginuma M."/>
            <person name="Ueda M."/>
            <person name="Okahashi N."/>
            <person name="Amafuji K."/>
            <person name="Kiridooshi Y."/>
            <person name="Sugita K."/>
            <person name="Strazar M."/>
            <person name="Skelly A."/>
            <person name="Suda W."/>
            <person name="Hattori M."/>
            <person name="Nakamoto N."/>
            <person name="Caballero S."/>
            <person name="Norman J."/>
            <person name="Olle B."/>
            <person name="Tanoue T."/>
            <person name="Arita M."/>
            <person name="Bucci V."/>
            <person name="Atarashi K."/>
            <person name="Xavier R."/>
            <person name="Honda K."/>
        </authorList>
    </citation>
    <scope>NUCLEOTIDE SEQUENCE [LARGE SCALE GENOMIC DNA]</scope>
    <source>
        <strain evidence="9">k04-0078-D8-1</strain>
    </source>
</reference>
<feature type="transmembrane region" description="Helical" evidence="6">
    <location>
        <begin position="674"/>
        <end position="696"/>
    </location>
</feature>
<evidence type="ECO:0000313" key="8">
    <source>
        <dbReference type="EMBL" id="GAA6407461.1"/>
    </source>
</evidence>
<keyword evidence="2" id="KW-1003">Cell membrane</keyword>
<evidence type="ECO:0000259" key="7">
    <source>
        <dbReference type="Pfam" id="PF02687"/>
    </source>
</evidence>
<dbReference type="Pfam" id="PF02687">
    <property type="entry name" value="FtsX"/>
    <property type="match status" value="2"/>
</dbReference>
<keyword evidence="4 6" id="KW-1133">Transmembrane helix</keyword>
<comment type="caution">
    <text evidence="8">The sequence shown here is derived from an EMBL/GenBank/DDBJ whole genome shotgun (WGS) entry which is preliminary data.</text>
</comment>
<feature type="transmembrane region" description="Helical" evidence="6">
    <location>
        <begin position="341"/>
        <end position="365"/>
    </location>
</feature>
<dbReference type="PANTHER" id="PTHR30287">
    <property type="entry name" value="MEMBRANE COMPONENT OF PREDICTED ABC SUPERFAMILY METABOLITE UPTAKE TRANSPORTER"/>
    <property type="match status" value="1"/>
</dbReference>
<accession>A0ABQ0B7N0</accession>
<gene>
    <name evidence="8" type="ORF">K040078D81_15780</name>
</gene>
<feature type="transmembrane region" description="Helical" evidence="6">
    <location>
        <begin position="253"/>
        <end position="274"/>
    </location>
</feature>
<organism evidence="8 9">
    <name type="scientific">Blautia hominis</name>
    <dbReference type="NCBI Taxonomy" id="2025493"/>
    <lineage>
        <taxon>Bacteria</taxon>
        <taxon>Bacillati</taxon>
        <taxon>Bacillota</taxon>
        <taxon>Clostridia</taxon>
        <taxon>Lachnospirales</taxon>
        <taxon>Lachnospiraceae</taxon>
        <taxon>Blautia</taxon>
    </lineage>
</organism>
<keyword evidence="3 6" id="KW-0812">Transmembrane</keyword>
<keyword evidence="5 6" id="KW-0472">Membrane</keyword>
<dbReference type="PROSITE" id="PS51257">
    <property type="entry name" value="PROKAR_LIPOPROTEIN"/>
    <property type="match status" value="1"/>
</dbReference>
<keyword evidence="9" id="KW-1185">Reference proteome</keyword>
<feature type="domain" description="ABC3 transporter permease C-terminal" evidence="7">
    <location>
        <begin position="626"/>
        <end position="741"/>
    </location>
</feature>
<dbReference type="InterPro" id="IPR003838">
    <property type="entry name" value="ABC3_permease_C"/>
</dbReference>
<dbReference type="RefSeq" id="WP_390404397.1">
    <property type="nucleotide sequence ID" value="NZ_BAABYW010000001.1"/>
</dbReference>
<protein>
    <submittedName>
        <fullName evidence="8">ABC transporter permease</fullName>
    </submittedName>
</protein>
<name>A0ABQ0B7N0_9FIRM</name>